<organism evidence="1 2">
    <name type="scientific">Onchocerca ochengi</name>
    <name type="common">Filarial nematode worm</name>
    <dbReference type="NCBI Taxonomy" id="42157"/>
    <lineage>
        <taxon>Eukaryota</taxon>
        <taxon>Metazoa</taxon>
        <taxon>Ecdysozoa</taxon>
        <taxon>Nematoda</taxon>
        <taxon>Chromadorea</taxon>
        <taxon>Rhabditida</taxon>
        <taxon>Spirurina</taxon>
        <taxon>Spiruromorpha</taxon>
        <taxon>Filarioidea</taxon>
        <taxon>Onchocercidae</taxon>
        <taxon>Onchocerca</taxon>
    </lineage>
</organism>
<dbReference type="AlphaFoldDB" id="A0A3P7KYY3"/>
<gene>
    <name evidence="1" type="ORF">NOO_LOCUS13694</name>
</gene>
<name>A0A3P7KYY3_ONCOC</name>
<dbReference type="EMBL" id="UYRW01017683">
    <property type="protein sequence ID" value="VDN04497.1"/>
    <property type="molecule type" value="Genomic_DNA"/>
</dbReference>
<evidence type="ECO:0008006" key="3">
    <source>
        <dbReference type="Google" id="ProtNLM"/>
    </source>
</evidence>
<keyword evidence="2" id="KW-1185">Reference proteome</keyword>
<protein>
    <recommendedName>
        <fullName evidence="3">EGF-like domain-containing protein</fullName>
    </recommendedName>
</protein>
<dbReference type="OrthoDB" id="10060424at2759"/>
<sequence>PGYTIGPSGKCQTTGTCQPYLPNACDQRRNEECLPDGHGGFTCQCPANQVRHPVTQICCKFIILK</sequence>
<feature type="non-terminal residue" evidence="1">
    <location>
        <position position="1"/>
    </location>
</feature>
<reference evidence="1 2" key="1">
    <citation type="submission" date="2018-08" db="EMBL/GenBank/DDBJ databases">
        <authorList>
            <person name="Laetsch R D."/>
            <person name="Stevens L."/>
            <person name="Kumar S."/>
            <person name="Blaxter L. M."/>
        </authorList>
    </citation>
    <scope>NUCLEOTIDE SEQUENCE [LARGE SCALE GENOMIC DNA]</scope>
</reference>
<evidence type="ECO:0000313" key="2">
    <source>
        <dbReference type="Proteomes" id="UP000271087"/>
    </source>
</evidence>
<proteinExistence type="predicted"/>
<accession>A0A3P7KYY3</accession>
<dbReference type="Proteomes" id="UP000271087">
    <property type="component" value="Unassembled WGS sequence"/>
</dbReference>
<evidence type="ECO:0000313" key="1">
    <source>
        <dbReference type="EMBL" id="VDN04497.1"/>
    </source>
</evidence>